<dbReference type="CDD" id="cd01129">
    <property type="entry name" value="PulE-GspE-like"/>
    <property type="match status" value="1"/>
</dbReference>
<dbReference type="PANTHER" id="PTHR30258">
    <property type="entry name" value="TYPE II SECRETION SYSTEM PROTEIN GSPE-RELATED"/>
    <property type="match status" value="1"/>
</dbReference>
<dbReference type="GO" id="GO:0005886">
    <property type="term" value="C:plasma membrane"/>
    <property type="evidence" value="ECO:0007669"/>
    <property type="project" value="TreeGrafter"/>
</dbReference>
<evidence type="ECO:0000313" key="6">
    <source>
        <dbReference type="Proteomes" id="UP000186308"/>
    </source>
</evidence>
<accession>A0A8G2CHT1</accession>
<evidence type="ECO:0000259" key="4">
    <source>
        <dbReference type="PROSITE" id="PS00662"/>
    </source>
</evidence>
<dbReference type="EMBL" id="FTNE01000001">
    <property type="protein sequence ID" value="SIQ10397.1"/>
    <property type="molecule type" value="Genomic_DNA"/>
</dbReference>
<keyword evidence="3" id="KW-0067">ATP-binding</keyword>
<proteinExistence type="inferred from homology"/>
<gene>
    <name evidence="5" type="ORF">SAMN05421828_101284</name>
</gene>
<dbReference type="Pfam" id="PF00437">
    <property type="entry name" value="T2SSE"/>
    <property type="match status" value="1"/>
</dbReference>
<dbReference type="GO" id="GO:0016887">
    <property type="term" value="F:ATP hydrolysis activity"/>
    <property type="evidence" value="ECO:0007669"/>
    <property type="project" value="TreeGrafter"/>
</dbReference>
<dbReference type="InterPro" id="IPR037257">
    <property type="entry name" value="T2SS_E_N_sf"/>
</dbReference>
<dbReference type="SUPFAM" id="SSF160246">
    <property type="entry name" value="EspE N-terminal domain-like"/>
    <property type="match status" value="1"/>
</dbReference>
<dbReference type="InterPro" id="IPR001482">
    <property type="entry name" value="T2SS/T4SS_dom"/>
</dbReference>
<name>A0A8G2CHT1_ACIRU</name>
<reference evidence="5 6" key="1">
    <citation type="submission" date="2017-01" db="EMBL/GenBank/DDBJ databases">
        <authorList>
            <person name="Varghese N."/>
            <person name="Submissions S."/>
        </authorList>
    </citation>
    <scope>NUCLEOTIDE SEQUENCE [LARGE SCALE GENOMIC DNA]</scope>
    <source>
        <strain evidence="5 6">ATCC 35905</strain>
    </source>
</reference>
<dbReference type="PANTHER" id="PTHR30258:SF2">
    <property type="entry name" value="COMG OPERON PROTEIN 1"/>
    <property type="match status" value="1"/>
</dbReference>
<evidence type="ECO:0000256" key="1">
    <source>
        <dbReference type="ARBA" id="ARBA00006611"/>
    </source>
</evidence>
<dbReference type="Gene3D" id="3.30.300.160">
    <property type="entry name" value="Type II secretion system, protein E, N-terminal domain"/>
    <property type="match status" value="1"/>
</dbReference>
<feature type="domain" description="Bacterial type II secretion system protein E" evidence="4">
    <location>
        <begin position="379"/>
        <end position="393"/>
    </location>
</feature>
<comment type="similarity">
    <text evidence="1">Belongs to the GSP E family.</text>
</comment>
<dbReference type="FunFam" id="3.30.450.90:FF:000001">
    <property type="entry name" value="Type II secretion system ATPase GspE"/>
    <property type="match status" value="1"/>
</dbReference>
<keyword evidence="6" id="KW-1185">Reference proteome</keyword>
<dbReference type="GO" id="GO:0005524">
    <property type="term" value="F:ATP binding"/>
    <property type="evidence" value="ECO:0007669"/>
    <property type="project" value="UniProtKB-KW"/>
</dbReference>
<evidence type="ECO:0000256" key="3">
    <source>
        <dbReference type="ARBA" id="ARBA00022840"/>
    </source>
</evidence>
<dbReference type="Gene3D" id="1.10.40.70">
    <property type="match status" value="1"/>
</dbReference>
<keyword evidence="2" id="KW-0547">Nucleotide-binding</keyword>
<evidence type="ECO:0000256" key="2">
    <source>
        <dbReference type="ARBA" id="ARBA00022741"/>
    </source>
</evidence>
<comment type="caution">
    <text evidence="5">The sequence shown here is derived from an EMBL/GenBank/DDBJ whole genome shotgun (WGS) entry which is preliminary data.</text>
</comment>
<dbReference type="SUPFAM" id="SSF52540">
    <property type="entry name" value="P-loop containing nucleoside triphosphate hydrolases"/>
    <property type="match status" value="1"/>
</dbReference>
<dbReference type="Gene3D" id="3.40.50.300">
    <property type="entry name" value="P-loop containing nucleotide triphosphate hydrolases"/>
    <property type="match status" value="1"/>
</dbReference>
<organism evidence="5 6">
    <name type="scientific">Acidiphilium rubrum</name>
    <dbReference type="NCBI Taxonomy" id="526"/>
    <lineage>
        <taxon>Bacteria</taxon>
        <taxon>Pseudomonadati</taxon>
        <taxon>Pseudomonadota</taxon>
        <taxon>Alphaproteobacteria</taxon>
        <taxon>Acetobacterales</taxon>
        <taxon>Acidocellaceae</taxon>
        <taxon>Acidiphilium</taxon>
    </lineage>
</organism>
<dbReference type="SMART" id="SM00382">
    <property type="entry name" value="AAA"/>
    <property type="match status" value="1"/>
</dbReference>
<dbReference type="RefSeq" id="WP_029312895.1">
    <property type="nucleotide sequence ID" value="NZ_FTNE01000001.1"/>
</dbReference>
<sequence length="551" mass="58827">MLDHTAQPDPPDLAAYLLATGQIDATGLARADTIVAESDQSRAAAMVQLGLIGERSLALAYATMLSLRLLDPADYPAAPVLPERLRPRFLRDARALPIALEAGVLHLAMVDPERDFVRDAIAAATGLAIRIAIAVPIDLDAALARLYPDTELAAATAEPEEPNEADAERLKDLASEAPVIRLVNQLIARAVETQASDIHIEPEEDRLRIRYRYDGALVEAETQPAAMAPAIMSRIKIMARLDIAERRLPQDGRIKLAVRGHEVDFRVSSIPSLHGETISIRVLDRGAVRFDFAALGLDPGITAQFRTALAARNGIVLVTGPTGSGKTTTLYTALASLDGVARNITTIEDPIEYQLRGVNQSQVKPQIGLDFAQLLRALLRQDPDVIMVGEIRDLETAQIAARAALTGHLVLSTLHTNSAAATVTRLRDMGLEPYLIASVLRGVLAQRLIRRLCDACKRPARIDAGFARRFSIDDGATIFHPVGCAACRGTGYRGRRAIAEFLVPDATIGTLLADGASEAAIAGAAGMRSLALAAVDAVVAGETSMAESASF</sequence>
<protein>
    <submittedName>
        <fullName evidence="5">General secretion pathway protein E</fullName>
    </submittedName>
</protein>
<dbReference type="AlphaFoldDB" id="A0A8G2CHT1"/>
<dbReference type="Pfam" id="PF05157">
    <property type="entry name" value="MshEN"/>
    <property type="match status" value="1"/>
</dbReference>
<dbReference type="Proteomes" id="UP000186308">
    <property type="component" value="Unassembled WGS sequence"/>
</dbReference>
<dbReference type="InterPro" id="IPR003593">
    <property type="entry name" value="AAA+_ATPase"/>
</dbReference>
<dbReference type="Gene3D" id="3.30.450.90">
    <property type="match status" value="1"/>
</dbReference>
<dbReference type="InterPro" id="IPR007831">
    <property type="entry name" value="T2SS_GspE_N"/>
</dbReference>
<dbReference type="PROSITE" id="PS00662">
    <property type="entry name" value="T2SP_E"/>
    <property type="match status" value="1"/>
</dbReference>
<evidence type="ECO:0000313" key="5">
    <source>
        <dbReference type="EMBL" id="SIQ10397.1"/>
    </source>
</evidence>
<dbReference type="InterPro" id="IPR027417">
    <property type="entry name" value="P-loop_NTPase"/>
</dbReference>